<gene>
    <name evidence="4" type="ORF">DIS18_03420</name>
</gene>
<evidence type="ECO:0008006" key="6">
    <source>
        <dbReference type="Google" id="ProtNLM"/>
    </source>
</evidence>
<reference evidence="4 5" key="1">
    <citation type="submission" date="2018-05" db="EMBL/GenBank/DDBJ databases">
        <title>Algibacter marinivivus sp. nov., isolated from sample around a algae.</title>
        <authorList>
            <person name="Zhong X."/>
        </authorList>
    </citation>
    <scope>NUCLEOTIDE SEQUENCE [LARGE SCALE GENOMIC DNA]</scope>
    <source>
        <strain evidence="4 5">ZY111</strain>
    </source>
</reference>
<keyword evidence="1" id="KW-0677">Repeat</keyword>
<dbReference type="Pfam" id="PF13181">
    <property type="entry name" value="TPR_8"/>
    <property type="match status" value="1"/>
</dbReference>
<comment type="caution">
    <text evidence="4">The sequence shown here is derived from an EMBL/GenBank/DDBJ whole genome shotgun (WGS) entry which is preliminary data.</text>
</comment>
<dbReference type="Gene3D" id="1.25.40.10">
    <property type="entry name" value="Tetratricopeptide repeat domain"/>
    <property type="match status" value="2"/>
</dbReference>
<keyword evidence="5" id="KW-1185">Reference proteome</keyword>
<proteinExistence type="predicted"/>
<dbReference type="Pfam" id="PF13414">
    <property type="entry name" value="TPR_11"/>
    <property type="match status" value="1"/>
</dbReference>
<dbReference type="PROSITE" id="PS50005">
    <property type="entry name" value="TPR"/>
    <property type="match status" value="2"/>
</dbReference>
<keyword evidence="2 3" id="KW-0802">TPR repeat</keyword>
<evidence type="ECO:0000256" key="3">
    <source>
        <dbReference type="PROSITE-ProRule" id="PRU00339"/>
    </source>
</evidence>
<dbReference type="OrthoDB" id="935812at2"/>
<name>A0A2U2X753_9FLAO</name>
<sequence length="270" mass="31377">MKKLIFIVLFLVLTIKSYSQVNCYIFPEGSPERQACELCDEAIKHPQGSRESQLLFDEAIAVGPKFAWAYYEKSVPYFKRGYLLEGLDILNEAIKLKPLEYLCYRAYWYWQYRNYTLCIQDLEAYYALPKSFIQFTPGGEKDMRIILGLAYARTGNYAKGIKTIKECLKTYDSEDDYGFADYHSLGMLYVKSKQFDQAIETLKKQLTINEDIADTYYYLGLAYKAKQNTSEAKNQFEKAINKLNDVGRYRNTNAGYNVYLSDIEDALKTL</sequence>
<dbReference type="PANTHER" id="PTHR44858:SF1">
    <property type="entry name" value="UDP-N-ACETYLGLUCOSAMINE--PEPTIDE N-ACETYLGLUCOSAMINYLTRANSFERASE SPINDLY-RELATED"/>
    <property type="match status" value="1"/>
</dbReference>
<evidence type="ECO:0000256" key="2">
    <source>
        <dbReference type="ARBA" id="ARBA00022803"/>
    </source>
</evidence>
<dbReference type="InterPro" id="IPR050498">
    <property type="entry name" value="Ycf3"/>
</dbReference>
<evidence type="ECO:0000313" key="5">
    <source>
        <dbReference type="Proteomes" id="UP000245375"/>
    </source>
</evidence>
<dbReference type="Proteomes" id="UP000245375">
    <property type="component" value="Unassembled WGS sequence"/>
</dbReference>
<dbReference type="SUPFAM" id="SSF48452">
    <property type="entry name" value="TPR-like"/>
    <property type="match status" value="1"/>
</dbReference>
<reference evidence="5" key="2">
    <citation type="submission" date="2018-05" db="EMBL/GenBank/DDBJ databases">
        <title>Algibacter marinivivus sp. nov., isolated from sample around a algae.</title>
        <authorList>
            <person name="Lu D."/>
        </authorList>
    </citation>
    <scope>NUCLEOTIDE SEQUENCE [LARGE SCALE GENOMIC DNA]</scope>
    <source>
        <strain evidence="5">ZY111</strain>
    </source>
</reference>
<evidence type="ECO:0000256" key="1">
    <source>
        <dbReference type="ARBA" id="ARBA00022737"/>
    </source>
</evidence>
<dbReference type="InterPro" id="IPR019734">
    <property type="entry name" value="TPR_rpt"/>
</dbReference>
<feature type="repeat" description="TPR" evidence="3">
    <location>
        <begin position="213"/>
        <end position="246"/>
    </location>
</feature>
<dbReference type="SMART" id="SM00028">
    <property type="entry name" value="TPR"/>
    <property type="match status" value="3"/>
</dbReference>
<protein>
    <recommendedName>
        <fullName evidence="6">Tetratricopeptide repeat protein</fullName>
    </recommendedName>
</protein>
<dbReference type="GO" id="GO:0046813">
    <property type="term" value="P:receptor-mediated virion attachment to host cell"/>
    <property type="evidence" value="ECO:0007669"/>
    <property type="project" value="TreeGrafter"/>
</dbReference>
<evidence type="ECO:0000313" key="4">
    <source>
        <dbReference type="EMBL" id="PWH83616.1"/>
    </source>
</evidence>
<accession>A0A2U2X753</accession>
<dbReference type="GO" id="GO:0009279">
    <property type="term" value="C:cell outer membrane"/>
    <property type="evidence" value="ECO:0007669"/>
    <property type="project" value="TreeGrafter"/>
</dbReference>
<dbReference type="InterPro" id="IPR011990">
    <property type="entry name" value="TPR-like_helical_dom_sf"/>
</dbReference>
<organism evidence="4 5">
    <name type="scientific">Algibacter marinivivus</name>
    <dbReference type="NCBI Taxonomy" id="2100723"/>
    <lineage>
        <taxon>Bacteria</taxon>
        <taxon>Pseudomonadati</taxon>
        <taxon>Bacteroidota</taxon>
        <taxon>Flavobacteriia</taxon>
        <taxon>Flavobacteriales</taxon>
        <taxon>Flavobacteriaceae</taxon>
        <taxon>Algibacter</taxon>
    </lineage>
</organism>
<feature type="repeat" description="TPR" evidence="3">
    <location>
        <begin position="179"/>
        <end position="212"/>
    </location>
</feature>
<dbReference type="EMBL" id="QFRI01000001">
    <property type="protein sequence ID" value="PWH83616.1"/>
    <property type="molecule type" value="Genomic_DNA"/>
</dbReference>
<dbReference type="RefSeq" id="WP_109351625.1">
    <property type="nucleotide sequence ID" value="NZ_QFRI01000001.1"/>
</dbReference>
<dbReference type="PANTHER" id="PTHR44858">
    <property type="entry name" value="TETRATRICOPEPTIDE REPEAT PROTEIN 6"/>
    <property type="match status" value="1"/>
</dbReference>
<reference evidence="5" key="3">
    <citation type="submission" date="2018-05" db="EMBL/GenBank/DDBJ databases">
        <authorList>
            <person name="Lu D."/>
        </authorList>
    </citation>
    <scope>NUCLEOTIDE SEQUENCE [LARGE SCALE GENOMIC DNA]</scope>
    <source>
        <strain evidence="5">ZY111</strain>
    </source>
</reference>
<dbReference type="AlphaFoldDB" id="A0A2U2X753"/>